<keyword evidence="1" id="KW-0472">Membrane</keyword>
<evidence type="ECO:0000313" key="2">
    <source>
        <dbReference type="EMBL" id="RRT79557.1"/>
    </source>
</evidence>
<evidence type="ECO:0000313" key="3">
    <source>
        <dbReference type="Proteomes" id="UP000287651"/>
    </source>
</evidence>
<reference evidence="2 3" key="1">
    <citation type="journal article" date="2014" name="Agronomy (Basel)">
        <title>A Draft Genome Sequence for Ensete ventricosum, the Drought-Tolerant Tree Against Hunger.</title>
        <authorList>
            <person name="Harrison J."/>
            <person name="Moore K.A."/>
            <person name="Paszkiewicz K."/>
            <person name="Jones T."/>
            <person name="Grant M."/>
            <person name="Ambacheew D."/>
            <person name="Muzemil S."/>
            <person name="Studholme D.J."/>
        </authorList>
    </citation>
    <scope>NUCLEOTIDE SEQUENCE [LARGE SCALE GENOMIC DNA]</scope>
</reference>
<name>A0A427ATV4_ENSVE</name>
<dbReference type="Proteomes" id="UP000287651">
    <property type="component" value="Unassembled WGS sequence"/>
</dbReference>
<dbReference type="EMBL" id="AMZH03001363">
    <property type="protein sequence ID" value="RRT79557.1"/>
    <property type="molecule type" value="Genomic_DNA"/>
</dbReference>
<keyword evidence="1" id="KW-0812">Transmembrane</keyword>
<comment type="caution">
    <text evidence="2">The sequence shown here is derived from an EMBL/GenBank/DDBJ whole genome shotgun (WGS) entry which is preliminary data.</text>
</comment>
<proteinExistence type="predicted"/>
<feature type="transmembrane region" description="Helical" evidence="1">
    <location>
        <begin position="83"/>
        <end position="116"/>
    </location>
</feature>
<evidence type="ECO:0000256" key="1">
    <source>
        <dbReference type="SAM" id="Phobius"/>
    </source>
</evidence>
<accession>A0A427ATV4</accession>
<gene>
    <name evidence="2" type="ORF">B296_00003294</name>
</gene>
<protein>
    <submittedName>
        <fullName evidence="2">Uncharacterized protein</fullName>
    </submittedName>
</protein>
<organism evidence="2 3">
    <name type="scientific">Ensete ventricosum</name>
    <name type="common">Abyssinian banana</name>
    <name type="synonym">Musa ensete</name>
    <dbReference type="NCBI Taxonomy" id="4639"/>
    <lineage>
        <taxon>Eukaryota</taxon>
        <taxon>Viridiplantae</taxon>
        <taxon>Streptophyta</taxon>
        <taxon>Embryophyta</taxon>
        <taxon>Tracheophyta</taxon>
        <taxon>Spermatophyta</taxon>
        <taxon>Magnoliopsida</taxon>
        <taxon>Liliopsida</taxon>
        <taxon>Zingiberales</taxon>
        <taxon>Musaceae</taxon>
        <taxon>Ensete</taxon>
    </lineage>
</organism>
<keyword evidence="1" id="KW-1133">Transmembrane helix</keyword>
<sequence length="207" mass="22850">MMSVPCSSVLEPDFHLPWPQVELLGQRQLLLLLTKETSESFMEHTPATPLLRGREREAYSAEGGVLLEAFLEDGGLVLGEAELLAGTVAVAVAVAFLLVAGSAGAGWLGIVLCFALRWSLAAHTGDGAVGRRRVRLHAVRPPCCRPRRWRLVHVDRSQPTSRLSCSASFCSVQHTYITLSFLRTANQTMSTMVETVPERKRRRRLQC</sequence>
<dbReference type="AlphaFoldDB" id="A0A427ATV4"/>